<dbReference type="AlphaFoldDB" id="A0A7W4I786"/>
<dbReference type="OMA" id="FQGPIAC"/>
<dbReference type="GO" id="GO:0005829">
    <property type="term" value="C:cytosol"/>
    <property type="evidence" value="ECO:0007669"/>
    <property type="project" value="TreeGrafter"/>
</dbReference>
<evidence type="ECO:0000313" key="4">
    <source>
        <dbReference type="Proteomes" id="UP000550787"/>
    </source>
</evidence>
<accession>A0A7W4I786</accession>
<dbReference type="SUPFAM" id="SSF55781">
    <property type="entry name" value="GAF domain-like"/>
    <property type="match status" value="1"/>
</dbReference>
<dbReference type="InterPro" id="IPR000614">
    <property type="entry name" value="FRMsr_CS"/>
</dbReference>
<dbReference type="PROSITE" id="PS01320">
    <property type="entry name" value="UPF0067"/>
    <property type="match status" value="1"/>
</dbReference>
<dbReference type="Pfam" id="PF01590">
    <property type="entry name" value="GAF"/>
    <property type="match status" value="1"/>
</dbReference>
<dbReference type="EMBL" id="JABEQG010000034">
    <property type="protein sequence ID" value="MBB2157563.1"/>
    <property type="molecule type" value="Genomic_DNA"/>
</dbReference>
<dbReference type="PANTHER" id="PTHR21021:SF15">
    <property type="entry name" value="FREE METHIONINE-R-SULFOXIDE REDUCTASE"/>
    <property type="match status" value="1"/>
</dbReference>
<dbReference type="GO" id="GO:0033745">
    <property type="term" value="F:L-methionine-(R)-S-oxide reductase activity"/>
    <property type="evidence" value="ECO:0007669"/>
    <property type="project" value="TreeGrafter"/>
</dbReference>
<gene>
    <name evidence="3" type="ORF">HLH33_14785</name>
</gene>
<dbReference type="Proteomes" id="UP000550787">
    <property type="component" value="Unassembled WGS sequence"/>
</dbReference>
<evidence type="ECO:0000313" key="3">
    <source>
        <dbReference type="EMBL" id="MBB2157563.1"/>
    </source>
</evidence>
<dbReference type="InterPro" id="IPR003018">
    <property type="entry name" value="GAF"/>
</dbReference>
<dbReference type="InterPro" id="IPR029016">
    <property type="entry name" value="GAF-like_dom_sf"/>
</dbReference>
<protein>
    <submittedName>
        <fullName evidence="3">GAF domain-containing protein</fullName>
    </submittedName>
</protein>
<dbReference type="FunFam" id="3.30.450.40:FF:000008">
    <property type="entry name" value="GAF domain-containing proteins"/>
    <property type="match status" value="1"/>
</dbReference>
<dbReference type="RefSeq" id="WP_012226606.1">
    <property type="nucleotide sequence ID" value="NZ_JABEQG010000034.1"/>
</dbReference>
<evidence type="ECO:0000259" key="2">
    <source>
        <dbReference type="SMART" id="SM00065"/>
    </source>
</evidence>
<dbReference type="SMART" id="SM00065">
    <property type="entry name" value="GAF"/>
    <property type="match status" value="1"/>
</dbReference>
<evidence type="ECO:0000256" key="1">
    <source>
        <dbReference type="ARBA" id="ARBA00038454"/>
    </source>
</evidence>
<reference evidence="3 4" key="1">
    <citation type="submission" date="2020-04" db="EMBL/GenBank/DDBJ databases">
        <title>Description of novel Gluconacetobacter.</title>
        <authorList>
            <person name="Sombolestani A."/>
        </authorList>
    </citation>
    <scope>NUCLEOTIDE SEQUENCE [LARGE SCALE GENOMIC DNA]</scope>
    <source>
        <strain evidence="3 4">LMG 7603</strain>
    </source>
</reference>
<sequence>MTTLPADHRVTLEDLLSTVESVLTGERDLIANMANISALLFEALPDINWAGFYILRDGELVLGPFQGRVACTRIAVGRGVCGTAAARRSTIVVPDVHAFPGHIACDTASESEIVVPILDGDRLIGVLDIDSPIRDRFTPQDRLVLEQVAALLVPAPTA</sequence>
<dbReference type="InterPro" id="IPR051330">
    <property type="entry name" value="Phosphatase_reg/MetRdx"/>
</dbReference>
<feature type="domain" description="GAF" evidence="2">
    <location>
        <begin position="14"/>
        <end position="157"/>
    </location>
</feature>
<dbReference type="PANTHER" id="PTHR21021">
    <property type="entry name" value="GAF/PUTATIVE CYTOSKELETAL PROTEIN"/>
    <property type="match status" value="1"/>
</dbReference>
<comment type="similarity">
    <text evidence="1">Belongs to the free Met sulfoxide reductase family.</text>
</comment>
<dbReference type="Gene3D" id="3.30.450.40">
    <property type="match status" value="1"/>
</dbReference>
<organism evidence="3 4">
    <name type="scientific">Gluconacetobacter diazotrophicus</name>
    <name type="common">Acetobacter diazotrophicus</name>
    <dbReference type="NCBI Taxonomy" id="33996"/>
    <lineage>
        <taxon>Bacteria</taxon>
        <taxon>Pseudomonadati</taxon>
        <taxon>Pseudomonadota</taxon>
        <taxon>Alphaproteobacteria</taxon>
        <taxon>Acetobacterales</taxon>
        <taxon>Acetobacteraceae</taxon>
        <taxon>Gluconacetobacter</taxon>
    </lineage>
</organism>
<comment type="caution">
    <text evidence="3">The sequence shown here is derived from an EMBL/GenBank/DDBJ whole genome shotgun (WGS) entry which is preliminary data.</text>
</comment>
<name>A0A7W4I786_GLUDI</name>
<proteinExistence type="inferred from homology"/>